<dbReference type="InterPro" id="IPR007488">
    <property type="entry name" value="DUF535"/>
</dbReference>
<evidence type="ECO:0008006" key="2">
    <source>
        <dbReference type="Google" id="ProtNLM"/>
    </source>
</evidence>
<name>A0A644V9W7_9ZZZZ</name>
<dbReference type="Pfam" id="PF04393">
    <property type="entry name" value="DUF535"/>
    <property type="match status" value="1"/>
</dbReference>
<dbReference type="AlphaFoldDB" id="A0A644V9W7"/>
<dbReference type="PANTHER" id="PTHR38785">
    <property type="entry name" value="HOMOLOG OF VIRK"/>
    <property type="match status" value="1"/>
</dbReference>
<evidence type="ECO:0000313" key="1">
    <source>
        <dbReference type="EMBL" id="MPL88031.1"/>
    </source>
</evidence>
<proteinExistence type="predicted"/>
<dbReference type="EMBL" id="VSSQ01000249">
    <property type="protein sequence ID" value="MPL88031.1"/>
    <property type="molecule type" value="Genomic_DNA"/>
</dbReference>
<accession>A0A644V9W7</accession>
<dbReference type="PANTHER" id="PTHR38785:SF1">
    <property type="entry name" value="HOMOLOG OF VIRK"/>
    <property type="match status" value="1"/>
</dbReference>
<gene>
    <name evidence="1" type="ORF">SDC9_34044</name>
</gene>
<organism evidence="1">
    <name type="scientific">bioreactor metagenome</name>
    <dbReference type="NCBI Taxonomy" id="1076179"/>
    <lineage>
        <taxon>unclassified sequences</taxon>
        <taxon>metagenomes</taxon>
        <taxon>ecological metagenomes</taxon>
    </lineage>
</organism>
<sequence length="301" mass="35955">MKTYIGLGKRILHHRDRSDFSMQRFVVFCVRSFFAHKEIDALNQVFKSNDKLQVIEKNNAIFYEQLTRHLFYHQSTIQERLAILEQHFLFCADVFNEVALQNIYYDKRLVLWEIPYKNDTLSIGLDFKYIDRKEGLMTISLQLAEKRIYHITFWFYQDENHNANIKIGALQGSYGGSSIIHELTKYFFGYRPKNLILYSLCLLAQQLKIQKISAISNNGFYTNTHVRMDLKLKVDLDEFWREVGGNATNDMRFFDLPIVEKRKTIDEVKSQKRNLYRKRYKFLDELGTSFKENLQKYIICR</sequence>
<comment type="caution">
    <text evidence="1">The sequence shown here is derived from an EMBL/GenBank/DDBJ whole genome shotgun (WGS) entry which is preliminary data.</text>
</comment>
<reference evidence="1" key="1">
    <citation type="submission" date="2019-08" db="EMBL/GenBank/DDBJ databases">
        <authorList>
            <person name="Kucharzyk K."/>
            <person name="Murdoch R.W."/>
            <person name="Higgins S."/>
            <person name="Loffler F."/>
        </authorList>
    </citation>
    <scope>NUCLEOTIDE SEQUENCE</scope>
</reference>
<protein>
    <recommendedName>
        <fullName evidence="2">DUF535 domain-containing protein</fullName>
    </recommendedName>
</protein>